<evidence type="ECO:0000313" key="3">
    <source>
        <dbReference type="Proteomes" id="UP000727407"/>
    </source>
</evidence>
<sequence length="67" mass="7576">TAGIRGLLCQLSDHQDLTVEEKCQRRLCVQRVWPLSEAPLDSQAVEHHQAEQRRADHPSAHAETPEP</sequence>
<gene>
    <name evidence="2" type="ORF">DAT39_016756</name>
</gene>
<protein>
    <submittedName>
        <fullName evidence="2">Uncharacterized protein</fullName>
    </submittedName>
</protein>
<feature type="region of interest" description="Disordered" evidence="1">
    <location>
        <begin position="40"/>
        <end position="67"/>
    </location>
</feature>
<dbReference type="Proteomes" id="UP000727407">
    <property type="component" value="Unassembled WGS sequence"/>
</dbReference>
<evidence type="ECO:0000256" key="1">
    <source>
        <dbReference type="SAM" id="MobiDB-lite"/>
    </source>
</evidence>
<dbReference type="AlphaFoldDB" id="A0A8J4UCC0"/>
<name>A0A8J4UCC0_CLAMG</name>
<accession>A0A8J4UCC0</accession>
<organism evidence="2 3">
    <name type="scientific">Clarias magur</name>
    <name type="common">Asian catfish</name>
    <name type="synonym">Macropteronotus magur</name>
    <dbReference type="NCBI Taxonomy" id="1594786"/>
    <lineage>
        <taxon>Eukaryota</taxon>
        <taxon>Metazoa</taxon>
        <taxon>Chordata</taxon>
        <taxon>Craniata</taxon>
        <taxon>Vertebrata</taxon>
        <taxon>Euteleostomi</taxon>
        <taxon>Actinopterygii</taxon>
        <taxon>Neopterygii</taxon>
        <taxon>Teleostei</taxon>
        <taxon>Ostariophysi</taxon>
        <taxon>Siluriformes</taxon>
        <taxon>Clariidae</taxon>
        <taxon>Clarias</taxon>
    </lineage>
</organism>
<evidence type="ECO:0000313" key="2">
    <source>
        <dbReference type="EMBL" id="KAF5893540.1"/>
    </source>
</evidence>
<feature type="compositionally biased region" description="Basic and acidic residues" evidence="1">
    <location>
        <begin position="44"/>
        <end position="67"/>
    </location>
</feature>
<dbReference type="EMBL" id="QNUK01000428">
    <property type="protein sequence ID" value="KAF5893540.1"/>
    <property type="molecule type" value="Genomic_DNA"/>
</dbReference>
<proteinExistence type="predicted"/>
<feature type="non-terminal residue" evidence="2">
    <location>
        <position position="67"/>
    </location>
</feature>
<keyword evidence="3" id="KW-1185">Reference proteome</keyword>
<reference evidence="2" key="1">
    <citation type="submission" date="2020-07" db="EMBL/GenBank/DDBJ databases">
        <title>Clarias magur genome sequencing, assembly and annotation.</title>
        <authorList>
            <person name="Kushwaha B."/>
            <person name="Kumar R."/>
            <person name="Das P."/>
            <person name="Joshi C.G."/>
            <person name="Kumar D."/>
            <person name="Nagpure N.S."/>
            <person name="Pandey M."/>
            <person name="Agarwal S."/>
            <person name="Srivastava S."/>
            <person name="Singh M."/>
            <person name="Sahoo L."/>
            <person name="Jayasankar P."/>
            <person name="Meher P.K."/>
            <person name="Koringa P.G."/>
            <person name="Iquebal M.A."/>
            <person name="Das S.P."/>
            <person name="Bit A."/>
            <person name="Patnaik S."/>
            <person name="Patel N."/>
            <person name="Shah T.M."/>
            <person name="Hinsu A."/>
            <person name="Jena J.K."/>
        </authorList>
    </citation>
    <scope>NUCLEOTIDE SEQUENCE</scope>
    <source>
        <strain evidence="2">CIFAMagur01</strain>
        <tissue evidence="2">Testis</tissue>
    </source>
</reference>
<comment type="caution">
    <text evidence="2">The sequence shown here is derived from an EMBL/GenBank/DDBJ whole genome shotgun (WGS) entry which is preliminary data.</text>
</comment>